<feature type="binding site" evidence="1">
    <location>
        <begin position="7"/>
        <end position="20"/>
    </location>
    <ligand>
        <name>ATP</name>
        <dbReference type="ChEBI" id="CHEBI:30616"/>
    </ligand>
</feature>
<dbReference type="Gene3D" id="3.40.50.620">
    <property type="entry name" value="HUPs"/>
    <property type="match status" value="1"/>
</dbReference>
<dbReference type="RefSeq" id="WP_258877394.1">
    <property type="nucleotide sequence ID" value="NZ_CP048914.1"/>
</dbReference>
<gene>
    <name evidence="1" type="primary">tmcAL</name>
    <name evidence="2" type="ORF">G4Z02_07505</name>
</gene>
<dbReference type="Proteomes" id="UP000514720">
    <property type="component" value="Chromosome"/>
</dbReference>
<keyword evidence="1" id="KW-0963">Cytoplasm</keyword>
<dbReference type="AlphaFoldDB" id="A0A7L7KS79"/>
<feature type="binding site" evidence="1">
    <location>
        <position position="101"/>
    </location>
    <ligand>
        <name>ATP</name>
        <dbReference type="ChEBI" id="CHEBI:30616"/>
    </ligand>
</feature>
<dbReference type="GO" id="GO:0005524">
    <property type="term" value="F:ATP binding"/>
    <property type="evidence" value="ECO:0007669"/>
    <property type="project" value="UniProtKB-KW"/>
</dbReference>
<keyword evidence="1" id="KW-0819">tRNA processing</keyword>
<keyword evidence="1" id="KW-0067">ATP-binding</keyword>
<dbReference type="InterPro" id="IPR014729">
    <property type="entry name" value="Rossmann-like_a/b/a_fold"/>
</dbReference>
<reference evidence="2 3" key="1">
    <citation type="submission" date="2020-02" db="EMBL/GenBank/DDBJ databases">
        <authorList>
            <person name="Zheng R.K."/>
            <person name="Sun C.M."/>
        </authorList>
    </citation>
    <scope>NUCLEOTIDE SEQUENCE [LARGE SCALE GENOMIC DNA]</scope>
    <source>
        <strain evidence="3">zrk13</strain>
    </source>
</reference>
<dbReference type="EC" id="6.3.4.-" evidence="1"/>
<dbReference type="GO" id="GO:0000049">
    <property type="term" value="F:tRNA binding"/>
    <property type="evidence" value="ECO:0007669"/>
    <property type="project" value="UniProtKB-KW"/>
</dbReference>
<dbReference type="Pfam" id="PF05636">
    <property type="entry name" value="HIGH_NTase1"/>
    <property type="match status" value="1"/>
</dbReference>
<dbReference type="PANTHER" id="PTHR37825">
    <property type="entry name" value="TRNA(MET) CYTIDINE ACETATE LIGASE"/>
    <property type="match status" value="1"/>
</dbReference>
<name>A0A7L7KS79_9MOLU</name>
<keyword evidence="1" id="KW-0820">tRNA-binding</keyword>
<protein>
    <recommendedName>
        <fullName evidence="1">tRNA(Met) cytidine acetate ligase</fullName>
        <ecNumber evidence="1">6.3.4.-</ecNumber>
    </recommendedName>
</protein>
<keyword evidence="1" id="KW-0694">RNA-binding</keyword>
<evidence type="ECO:0000313" key="3">
    <source>
        <dbReference type="Proteomes" id="UP000514720"/>
    </source>
</evidence>
<accession>A0A7L7KS79</accession>
<keyword evidence="3" id="KW-1185">Reference proteome</keyword>
<keyword evidence="1" id="KW-0547">Nucleotide-binding</keyword>
<comment type="subcellular location">
    <subcellularLocation>
        <location evidence="1">Cytoplasm</location>
    </subcellularLocation>
</comment>
<dbReference type="SUPFAM" id="SSF52374">
    <property type="entry name" value="Nucleotidylyl transferase"/>
    <property type="match status" value="1"/>
</dbReference>
<keyword evidence="2" id="KW-0808">Transferase</keyword>
<comment type="catalytic activity">
    <reaction evidence="1">
        <text>cytidine(34) in elongator tRNA(Met) + acetate + ATP = N(4)-acetylcytidine(34) in elongator tRNA(Met) + AMP + diphosphate</text>
        <dbReference type="Rhea" id="RHEA:58144"/>
        <dbReference type="Rhea" id="RHEA-COMP:10693"/>
        <dbReference type="Rhea" id="RHEA-COMP:10694"/>
        <dbReference type="ChEBI" id="CHEBI:30089"/>
        <dbReference type="ChEBI" id="CHEBI:30616"/>
        <dbReference type="ChEBI" id="CHEBI:33019"/>
        <dbReference type="ChEBI" id="CHEBI:74900"/>
        <dbReference type="ChEBI" id="CHEBI:82748"/>
        <dbReference type="ChEBI" id="CHEBI:456215"/>
    </reaction>
</comment>
<evidence type="ECO:0000256" key="1">
    <source>
        <dbReference type="HAMAP-Rule" id="MF_01539"/>
    </source>
</evidence>
<dbReference type="GO" id="GO:0005737">
    <property type="term" value="C:cytoplasm"/>
    <property type="evidence" value="ECO:0007669"/>
    <property type="project" value="UniProtKB-SubCell"/>
</dbReference>
<dbReference type="GO" id="GO:0016740">
    <property type="term" value="F:transferase activity"/>
    <property type="evidence" value="ECO:0007669"/>
    <property type="project" value="UniProtKB-KW"/>
</dbReference>
<evidence type="ECO:0000313" key="2">
    <source>
        <dbReference type="EMBL" id="QMS85593.1"/>
    </source>
</evidence>
<sequence length="380" mass="43358">MKIVGIVVEYNPLHNGHLHHINEVKRQSKCDVLIAVMSGYFTQRGEPAIVDKFTRTKWALSNGIDLVVELPFVWSVQNANRFAFSSIAILDKLGVTDVYFGSESNDIEQLKQYGDVLQSDSYNQKLHTYLQEGYSYPTASDMAMSAVHPNSDYDKPNNILGIQYIIAGNELHSSITFHTIQRIKTGYFDHITEHTDIQSATAIRQLLRDQQDISMYVPQDVARTFDNHSIVTYDDFVPTLKSIVHRESAESLQQYAHVVEGLENRMKTIHTFDSIDSFIQQLISKRYPISKLQRMIAHILCNVTDSEITSFRPQYIRVLGMNTNGQGHLNAIKKDIDVPIYTKIKEGLHPYIDIELRVAKVYSIASKTALYTQEFKPVII</sequence>
<organism evidence="2 3">
    <name type="scientific">Candidatus Xianfuyuplasma coldseepsis</name>
    <dbReference type="NCBI Taxonomy" id="2782163"/>
    <lineage>
        <taxon>Bacteria</taxon>
        <taxon>Bacillati</taxon>
        <taxon>Mycoplasmatota</taxon>
        <taxon>Mollicutes</taxon>
        <taxon>Candidatus Izemoplasmatales</taxon>
        <taxon>Candidatus Izemoplasmataceae</taxon>
        <taxon>Candidatus Xianfuyuplasma</taxon>
    </lineage>
</organism>
<keyword evidence="1" id="KW-0436">Ligase</keyword>
<dbReference type="EMBL" id="CP048914">
    <property type="protein sequence ID" value="QMS85593.1"/>
    <property type="molecule type" value="Genomic_DNA"/>
</dbReference>
<feature type="binding site" evidence="1">
    <location>
        <position position="157"/>
    </location>
    <ligand>
        <name>ATP</name>
        <dbReference type="ChEBI" id="CHEBI:30616"/>
    </ligand>
</feature>
<dbReference type="GO" id="GO:0016879">
    <property type="term" value="F:ligase activity, forming carbon-nitrogen bonds"/>
    <property type="evidence" value="ECO:0007669"/>
    <property type="project" value="UniProtKB-UniRule"/>
</dbReference>
<feature type="binding site" evidence="1">
    <location>
        <begin position="182"/>
        <end position="183"/>
    </location>
    <ligand>
        <name>ATP</name>
        <dbReference type="ChEBI" id="CHEBI:30616"/>
    </ligand>
</feature>
<comment type="similarity">
    <text evidence="1">Belongs to the TmcAL family.</text>
</comment>
<dbReference type="InterPro" id="IPR008513">
    <property type="entry name" value="tRNA(Met)_cyd_acetate_ligase"/>
</dbReference>
<dbReference type="NCBIfam" id="NF010191">
    <property type="entry name" value="PRK13670.1"/>
    <property type="match status" value="1"/>
</dbReference>
<dbReference type="GO" id="GO:0006400">
    <property type="term" value="P:tRNA modification"/>
    <property type="evidence" value="ECO:0007669"/>
    <property type="project" value="UniProtKB-UniRule"/>
</dbReference>
<dbReference type="KEGG" id="xcl:G4Z02_07505"/>
<comment type="function">
    <text evidence="1">Catalyzes the formation of N(4)-acetylcytidine (ac(4)C) at the wobble position of elongator tRNA(Met), using acetate and ATP as substrates. First activates an acetate ion to form acetyladenylate (Ac-AMP) and then transfers the acetyl group to tRNA to form ac(4)C34.</text>
</comment>
<dbReference type="HAMAP" id="MF_01539">
    <property type="entry name" value="TmcAL"/>
    <property type="match status" value="1"/>
</dbReference>
<dbReference type="PANTHER" id="PTHR37825:SF1">
    <property type="entry name" value="TRNA(MET) CYTIDINE ACETATE LIGASE"/>
    <property type="match status" value="1"/>
</dbReference>
<proteinExistence type="inferred from homology"/>